<sequence>MAHHHLRKDRTCLNCNYVVENRFCSRCGQENTETRQSFAHLVTHFFEDFTHYDNYFWKTIKTLLFKPAVLTKEYLAGKRQLYVPPVKLYIFISFITFLTVGLLQSDDNEAETDRNLNEALKLEKKDEATSGQQRGRDNDDLAYISEYNFNSIHEMDSIQKTLPPPKRLKGMNHWMATKLIQIKENTRKEGFSEKFRESFLHNVPKVLFIYMPFFAFGLWVMHNKKKWYFFDHGIFTLHYFSFLLISYLIPFLIGSLLSLVDWMEIDGIMHLGFLAWSFFYFFRSHSKFYGERKAISRLKGMVLFVINMFFITLLLLVLFIYSVLNIH</sequence>
<reference evidence="2 3" key="1">
    <citation type="submission" date="2017-04" db="EMBL/GenBank/DDBJ databases">
        <title>Complete genome sequence of Flavobacterium kingsejong AJ004.</title>
        <authorList>
            <person name="Lee P.C."/>
        </authorList>
    </citation>
    <scope>NUCLEOTIDE SEQUENCE [LARGE SCALE GENOMIC DNA]</scope>
    <source>
        <strain evidence="2 3">AJ004</strain>
    </source>
</reference>
<keyword evidence="1" id="KW-0812">Transmembrane</keyword>
<evidence type="ECO:0008006" key="4">
    <source>
        <dbReference type="Google" id="ProtNLM"/>
    </source>
</evidence>
<keyword evidence="3" id="KW-1185">Reference proteome</keyword>
<gene>
    <name evidence="2" type="ORF">FK004_15065</name>
</gene>
<dbReference type="KEGG" id="fki:FK004_15065"/>
<dbReference type="RefSeq" id="WP_108737971.1">
    <property type="nucleotide sequence ID" value="NZ_CP020919.1"/>
</dbReference>
<feature type="transmembrane region" description="Helical" evidence="1">
    <location>
        <begin position="265"/>
        <end position="282"/>
    </location>
</feature>
<proteinExistence type="predicted"/>
<feature type="transmembrane region" description="Helical" evidence="1">
    <location>
        <begin position="203"/>
        <end position="221"/>
    </location>
</feature>
<feature type="transmembrane region" description="Helical" evidence="1">
    <location>
        <begin position="302"/>
        <end position="324"/>
    </location>
</feature>
<dbReference type="OrthoDB" id="675873at2"/>
<dbReference type="Pfam" id="PF12412">
    <property type="entry name" value="DUF3667"/>
    <property type="match status" value="1"/>
</dbReference>
<dbReference type="EMBL" id="CP020919">
    <property type="protein sequence ID" value="AWG26449.1"/>
    <property type="molecule type" value="Genomic_DNA"/>
</dbReference>
<evidence type="ECO:0000313" key="2">
    <source>
        <dbReference type="EMBL" id="AWG26449.1"/>
    </source>
</evidence>
<evidence type="ECO:0000313" key="3">
    <source>
        <dbReference type="Proteomes" id="UP000244677"/>
    </source>
</evidence>
<organism evidence="2 3">
    <name type="scientific">Flavobacterium kingsejongi</name>
    <dbReference type="NCBI Taxonomy" id="1678728"/>
    <lineage>
        <taxon>Bacteria</taxon>
        <taxon>Pseudomonadati</taxon>
        <taxon>Bacteroidota</taxon>
        <taxon>Flavobacteriia</taxon>
        <taxon>Flavobacteriales</taxon>
        <taxon>Flavobacteriaceae</taxon>
        <taxon>Flavobacterium</taxon>
    </lineage>
</organism>
<accession>A0A2S1LRU4</accession>
<dbReference type="Proteomes" id="UP000244677">
    <property type="component" value="Chromosome"/>
</dbReference>
<dbReference type="AlphaFoldDB" id="A0A2S1LRU4"/>
<feature type="transmembrane region" description="Helical" evidence="1">
    <location>
        <begin position="88"/>
        <end position="105"/>
    </location>
</feature>
<feature type="transmembrane region" description="Helical" evidence="1">
    <location>
        <begin position="233"/>
        <end position="253"/>
    </location>
</feature>
<keyword evidence="1" id="KW-1133">Transmembrane helix</keyword>
<protein>
    <recommendedName>
        <fullName evidence="4">DUF3667 domain-containing protein</fullName>
    </recommendedName>
</protein>
<dbReference type="InterPro" id="IPR022134">
    <property type="entry name" value="DUF3667"/>
</dbReference>
<evidence type="ECO:0000256" key="1">
    <source>
        <dbReference type="SAM" id="Phobius"/>
    </source>
</evidence>
<keyword evidence="1" id="KW-0472">Membrane</keyword>
<name>A0A2S1LRU4_9FLAO</name>